<gene>
    <name evidence="2" type="ORF">PaG_04441</name>
</gene>
<sequence length="162" mass="17437">MLPSGSDGAWGYVAAAPEWTIAGNRHVVELHGRRAESKAELLQSEAVWRPADEFDPSSKQVGRFAPRITTGIRTRLAHCDPRWWMKKISTLRLDIQLLPFVPRPNTLCPRGSSLGPRRACLLGSMGTAAPSPGAEAVAEAAVDSISPTPPPDSFRSGLDDGL</sequence>
<dbReference type="AlphaFoldDB" id="W3VKY5"/>
<name>W3VKY5_MOEAP</name>
<feature type="region of interest" description="Disordered" evidence="1">
    <location>
        <begin position="133"/>
        <end position="162"/>
    </location>
</feature>
<evidence type="ECO:0000256" key="1">
    <source>
        <dbReference type="SAM" id="MobiDB-lite"/>
    </source>
</evidence>
<dbReference type="Proteomes" id="UP000019462">
    <property type="component" value="Unassembled WGS sequence"/>
</dbReference>
<dbReference type="HOGENOM" id="CLU_1636117_0_0_1"/>
<keyword evidence="3" id="KW-1185">Reference proteome</keyword>
<reference evidence="2 3" key="1">
    <citation type="journal article" date="2014" name="Genome Announc.">
        <title>Genome sequence of the basidiomycetous fungus Pseudozyma aphidis DSM70725, an efficient producer of biosurfactant mannosylerythritol lipids.</title>
        <authorList>
            <person name="Lorenz S."/>
            <person name="Guenther M."/>
            <person name="Grumaz C."/>
            <person name="Rupp S."/>
            <person name="Zibek S."/>
            <person name="Sohn K."/>
        </authorList>
    </citation>
    <scope>NUCLEOTIDE SEQUENCE [LARGE SCALE GENOMIC DNA]</scope>
    <source>
        <strain evidence="3">ATCC 32657 / CBS 517.83 / DSM 70725 / JCM 10318 / NBRC 10182 / NRRL Y-7954 / St-0401</strain>
    </source>
</reference>
<dbReference type="EMBL" id="AWNI01000016">
    <property type="protein sequence ID" value="ETS61411.1"/>
    <property type="molecule type" value="Genomic_DNA"/>
</dbReference>
<evidence type="ECO:0000313" key="3">
    <source>
        <dbReference type="Proteomes" id="UP000019462"/>
    </source>
</evidence>
<comment type="caution">
    <text evidence="2">The sequence shown here is derived from an EMBL/GenBank/DDBJ whole genome shotgun (WGS) entry which is preliminary data.</text>
</comment>
<organism evidence="2 3">
    <name type="scientific">Moesziomyces aphidis</name>
    <name type="common">Pseudozyma aphidis</name>
    <dbReference type="NCBI Taxonomy" id="84754"/>
    <lineage>
        <taxon>Eukaryota</taxon>
        <taxon>Fungi</taxon>
        <taxon>Dikarya</taxon>
        <taxon>Basidiomycota</taxon>
        <taxon>Ustilaginomycotina</taxon>
        <taxon>Ustilaginomycetes</taxon>
        <taxon>Ustilaginales</taxon>
        <taxon>Ustilaginaceae</taxon>
        <taxon>Moesziomyces</taxon>
    </lineage>
</organism>
<protein>
    <submittedName>
        <fullName evidence="2">Uncharacterized protein</fullName>
    </submittedName>
</protein>
<accession>W3VKY5</accession>
<proteinExistence type="predicted"/>
<evidence type="ECO:0000313" key="2">
    <source>
        <dbReference type="EMBL" id="ETS61411.1"/>
    </source>
</evidence>